<dbReference type="InterPro" id="IPR051681">
    <property type="entry name" value="Ser/Thr_Kinases-Pseudokinases"/>
</dbReference>
<feature type="compositionally biased region" description="Basic and acidic residues" evidence="1">
    <location>
        <begin position="521"/>
        <end position="532"/>
    </location>
</feature>
<dbReference type="PROSITE" id="PS00108">
    <property type="entry name" value="PROTEIN_KINASE_ST"/>
    <property type="match status" value="1"/>
</dbReference>
<dbReference type="CDD" id="cd21037">
    <property type="entry name" value="MLKL_NTD"/>
    <property type="match status" value="1"/>
</dbReference>
<evidence type="ECO:0000259" key="2">
    <source>
        <dbReference type="PROSITE" id="PS50011"/>
    </source>
</evidence>
<dbReference type="InterPro" id="IPR008271">
    <property type="entry name" value="Ser/Thr_kinase_AS"/>
</dbReference>
<dbReference type="SUPFAM" id="SSF56112">
    <property type="entry name" value="Protein kinase-like (PK-like)"/>
    <property type="match status" value="1"/>
</dbReference>
<evidence type="ECO:0000313" key="3">
    <source>
        <dbReference type="EMBL" id="KAF9477025.1"/>
    </source>
</evidence>
<dbReference type="Proteomes" id="UP000807469">
    <property type="component" value="Unassembled WGS sequence"/>
</dbReference>
<feature type="compositionally biased region" description="Pro residues" evidence="1">
    <location>
        <begin position="721"/>
        <end position="730"/>
    </location>
</feature>
<feature type="compositionally biased region" description="Polar residues" evidence="1">
    <location>
        <begin position="648"/>
        <end position="660"/>
    </location>
</feature>
<comment type="caution">
    <text evidence="3">The sequence shown here is derived from an EMBL/GenBank/DDBJ whole genome shotgun (WGS) entry which is preliminary data.</text>
</comment>
<feature type="domain" description="Protein kinase" evidence="2">
    <location>
        <begin position="224"/>
        <end position="488"/>
    </location>
</feature>
<organism evidence="3 4">
    <name type="scientific">Pholiota conissans</name>
    <dbReference type="NCBI Taxonomy" id="109636"/>
    <lineage>
        <taxon>Eukaryota</taxon>
        <taxon>Fungi</taxon>
        <taxon>Dikarya</taxon>
        <taxon>Basidiomycota</taxon>
        <taxon>Agaricomycotina</taxon>
        <taxon>Agaricomycetes</taxon>
        <taxon>Agaricomycetidae</taxon>
        <taxon>Agaricales</taxon>
        <taxon>Agaricineae</taxon>
        <taxon>Strophariaceae</taxon>
        <taxon>Pholiota</taxon>
    </lineage>
</organism>
<protein>
    <submittedName>
        <fullName evidence="3">Kinase-like protein</fullName>
    </submittedName>
</protein>
<feature type="compositionally biased region" description="Polar residues" evidence="1">
    <location>
        <begin position="582"/>
        <end position="595"/>
    </location>
</feature>
<sequence>MEVVQQCLNLAPVPCLGPAFALFKSIWDVVQRISSYKYQLKELAKTIALLISKLNERYRTQGPADSSTWDSLSDFGGILSDILDMVTNQKNYSFFKLLFVKDDMQATINSYHQRITATFRAFQISALLDIQALEQQNMKARQLDHEQVVSKLQEMERNQNIMIRELQGQTKDPMLTMAALQKRLKNRQGDDAELRFFSRSFDYIKQTSGARFEYEDWMVTSLEVEFGRVISRGGFGIVHQGKWNGCEVALKVLKNSEGVTPHEKDLRNEIKTWSKLRHVNILQFLGASVLDDEPFIVMPLVKHGSVRDYLIKYPHANRVKIIHDISLGIVYLHNKHNKPVIHGDIKGANVLIDEGERPLLCDFGLSRIKENVDSRSSNQATSSAQGSINWMAPERLEGGRLRTPCDIYSFGMTMYEIHTNSTPLGGVLPSNFLQLVAVSHKRPLKPQQDEAPQLTSDGWTLMTKCWAPEPMDRPKIETVCAELAHMKISTVIPNARMDAFSPQDYSGATSPLPPPGYSSDRPPRRQTSEDPRPTSQRPPPSRTQTHHPYPGNMGHTHSQNLGHLPIMPIREEPFEMDVPFINPSNHPNNRRNTGNYGKHPSQGPGGSQQYVSPASVYIPQPSAHTQYPSPPHSAPSYSPPAPYDLPTQIRNAYSEGQTPNNSPPFLPQGTAPTYPPGPGKNYTIDSTQPHPQAPQLNSRSHTLPVPANPYVYSDRSRSPDPAFPQPQYPH</sequence>
<feature type="region of interest" description="Disordered" evidence="1">
    <location>
        <begin position="577"/>
        <end position="730"/>
    </location>
</feature>
<dbReference type="InterPro" id="IPR036537">
    <property type="entry name" value="Adaptor_Cbl_N_dom_sf"/>
</dbReference>
<proteinExistence type="predicted"/>
<dbReference type="PANTHER" id="PTHR44329">
    <property type="entry name" value="SERINE/THREONINE-PROTEIN KINASE TNNI3K-RELATED"/>
    <property type="match status" value="1"/>
</dbReference>
<keyword evidence="3" id="KW-0418">Kinase</keyword>
<dbReference type="GO" id="GO:0004674">
    <property type="term" value="F:protein serine/threonine kinase activity"/>
    <property type="evidence" value="ECO:0007669"/>
    <property type="project" value="TreeGrafter"/>
</dbReference>
<dbReference type="GO" id="GO:0005524">
    <property type="term" value="F:ATP binding"/>
    <property type="evidence" value="ECO:0007669"/>
    <property type="project" value="InterPro"/>
</dbReference>
<feature type="compositionally biased region" description="Polar residues" evidence="1">
    <location>
        <begin position="683"/>
        <end position="701"/>
    </location>
</feature>
<gene>
    <name evidence="3" type="ORF">BDN70DRAFT_934564</name>
</gene>
<name>A0A9P6CY02_9AGAR</name>
<keyword evidence="4" id="KW-1185">Reference proteome</keyword>
<evidence type="ECO:0000313" key="4">
    <source>
        <dbReference type="Proteomes" id="UP000807469"/>
    </source>
</evidence>
<feature type="compositionally biased region" description="Pro residues" evidence="1">
    <location>
        <begin position="628"/>
        <end position="643"/>
    </location>
</feature>
<dbReference type="InterPro" id="IPR011009">
    <property type="entry name" value="Kinase-like_dom_sf"/>
</dbReference>
<dbReference type="SMART" id="SM00220">
    <property type="entry name" value="S_TKc"/>
    <property type="match status" value="1"/>
</dbReference>
<feature type="region of interest" description="Disordered" evidence="1">
    <location>
        <begin position="500"/>
        <end position="561"/>
    </location>
</feature>
<dbReference type="Pfam" id="PF07714">
    <property type="entry name" value="PK_Tyr_Ser-Thr"/>
    <property type="match status" value="1"/>
</dbReference>
<dbReference type="EMBL" id="MU155274">
    <property type="protein sequence ID" value="KAF9477025.1"/>
    <property type="molecule type" value="Genomic_DNA"/>
</dbReference>
<dbReference type="InterPro" id="IPR059179">
    <property type="entry name" value="MLKL-like_MCAfunc"/>
</dbReference>
<dbReference type="Gene3D" id="1.10.510.10">
    <property type="entry name" value="Transferase(Phosphotransferase) domain 1"/>
    <property type="match status" value="1"/>
</dbReference>
<accession>A0A9P6CY02</accession>
<dbReference type="InterPro" id="IPR001245">
    <property type="entry name" value="Ser-Thr/Tyr_kinase_cat_dom"/>
</dbReference>
<keyword evidence="3" id="KW-0808">Transferase</keyword>
<dbReference type="OrthoDB" id="10261027at2759"/>
<dbReference type="PROSITE" id="PS50011">
    <property type="entry name" value="PROTEIN_KINASE_DOM"/>
    <property type="match status" value="1"/>
</dbReference>
<evidence type="ECO:0000256" key="1">
    <source>
        <dbReference type="SAM" id="MobiDB-lite"/>
    </source>
</evidence>
<dbReference type="AlphaFoldDB" id="A0A9P6CY02"/>
<dbReference type="InterPro" id="IPR000719">
    <property type="entry name" value="Prot_kinase_dom"/>
</dbReference>
<reference evidence="3" key="1">
    <citation type="submission" date="2020-11" db="EMBL/GenBank/DDBJ databases">
        <authorList>
            <consortium name="DOE Joint Genome Institute"/>
            <person name="Ahrendt S."/>
            <person name="Riley R."/>
            <person name="Andreopoulos W."/>
            <person name="Labutti K."/>
            <person name="Pangilinan J."/>
            <person name="Ruiz-Duenas F.J."/>
            <person name="Barrasa J.M."/>
            <person name="Sanchez-Garcia M."/>
            <person name="Camarero S."/>
            <person name="Miyauchi S."/>
            <person name="Serrano A."/>
            <person name="Linde D."/>
            <person name="Babiker R."/>
            <person name="Drula E."/>
            <person name="Ayuso-Fernandez I."/>
            <person name="Pacheco R."/>
            <person name="Padilla G."/>
            <person name="Ferreira P."/>
            <person name="Barriuso J."/>
            <person name="Kellner H."/>
            <person name="Castanera R."/>
            <person name="Alfaro M."/>
            <person name="Ramirez L."/>
            <person name="Pisabarro A.G."/>
            <person name="Kuo A."/>
            <person name="Tritt A."/>
            <person name="Lipzen A."/>
            <person name="He G."/>
            <person name="Yan M."/>
            <person name="Ng V."/>
            <person name="Cullen D."/>
            <person name="Martin F."/>
            <person name="Rosso M.-N."/>
            <person name="Henrissat B."/>
            <person name="Hibbett D."/>
            <person name="Martinez A.T."/>
            <person name="Grigoriev I.V."/>
        </authorList>
    </citation>
    <scope>NUCLEOTIDE SEQUENCE</scope>
    <source>
        <strain evidence="3">CIRM-BRFM 674</strain>
    </source>
</reference>
<dbReference type="Gene3D" id="1.20.930.20">
    <property type="entry name" value="Adaptor protein Cbl, N-terminal domain"/>
    <property type="match status" value="1"/>
</dbReference>
<dbReference type="GO" id="GO:0007166">
    <property type="term" value="P:cell surface receptor signaling pathway"/>
    <property type="evidence" value="ECO:0007669"/>
    <property type="project" value="InterPro"/>
</dbReference>